<dbReference type="AlphaFoldDB" id="A0A5R9A7N1"/>
<dbReference type="Proteomes" id="UP000307510">
    <property type="component" value="Unassembled WGS sequence"/>
</dbReference>
<comment type="caution">
    <text evidence="1">The sequence shown here is derived from an EMBL/GenBank/DDBJ whole genome shotgun (WGS) entry which is preliminary data.</text>
</comment>
<sequence>MGEVVEIQFQNRASQTWALHEPGLRQMLQGEGHSEATIDAILAELEPCHRALFQPLDHKFSLPSDIGLSDEQFAAVDGAVKDAVAAYGAKVEQRMFEALGLLIGVIERRC</sequence>
<protein>
    <submittedName>
        <fullName evidence="1">Uncharacterized protein</fullName>
    </submittedName>
</protein>
<gene>
    <name evidence="1" type="ORF">FEA48_11040</name>
</gene>
<reference evidence="1 2" key="1">
    <citation type="submission" date="2019-05" db="EMBL/GenBank/DDBJ databases">
        <authorList>
            <person name="Moore K."/>
            <person name="O'Neill P."/>
            <person name="Farbos A."/>
            <person name="Studholme D.J."/>
        </authorList>
    </citation>
    <scope>NUCLEOTIDE SEQUENCE [LARGE SCALE GENOMIC DNA]</scope>
    <source>
        <strain evidence="1 2">DSM 9128</strain>
    </source>
</reference>
<evidence type="ECO:0000313" key="2">
    <source>
        <dbReference type="Proteomes" id="UP000307510"/>
    </source>
</evidence>
<dbReference type="EMBL" id="VASG01000003">
    <property type="protein sequence ID" value="TLP74742.1"/>
    <property type="molecule type" value="Genomic_DNA"/>
</dbReference>
<organism evidence="1 2">
    <name type="scientific">Pseudomonas nitroreducens</name>
    <dbReference type="NCBI Taxonomy" id="46680"/>
    <lineage>
        <taxon>Bacteria</taxon>
        <taxon>Pseudomonadati</taxon>
        <taxon>Pseudomonadota</taxon>
        <taxon>Gammaproteobacteria</taxon>
        <taxon>Pseudomonadales</taxon>
        <taxon>Pseudomonadaceae</taxon>
        <taxon>Pseudomonas</taxon>
    </lineage>
</organism>
<accession>A0A5R9A7N1</accession>
<evidence type="ECO:0000313" key="1">
    <source>
        <dbReference type="EMBL" id="TLP74742.1"/>
    </source>
</evidence>
<reference evidence="2" key="2">
    <citation type="submission" date="2019-06" db="EMBL/GenBank/DDBJ databases">
        <title>AzeR, a transcriptional regulator that responds to azelaic acid in Pseudomonas nitroreducens.</title>
        <authorList>
            <person name="Bez C."/>
            <person name="Javvadi S.G."/>
            <person name="Bertani I."/>
            <person name="Devescovi G."/>
            <person name="Studholme D.J."/>
            <person name="Geller A."/>
            <person name="Levy A."/>
            <person name="Venturi V."/>
        </authorList>
    </citation>
    <scope>NUCLEOTIDE SEQUENCE [LARGE SCALE GENOMIC DNA]</scope>
    <source>
        <strain evidence="2">DSM 9128</strain>
    </source>
</reference>
<proteinExistence type="predicted"/>
<dbReference type="RefSeq" id="WP_138213839.1">
    <property type="nucleotide sequence ID" value="NZ_VASG01000003.1"/>
</dbReference>
<name>A0A5R9A7N1_PSENT</name>